<dbReference type="Proteomes" id="UP001597183">
    <property type="component" value="Unassembled WGS sequence"/>
</dbReference>
<organism evidence="1 2">
    <name type="scientific">Actinoplanes sichuanensis</name>
    <dbReference type="NCBI Taxonomy" id="512349"/>
    <lineage>
        <taxon>Bacteria</taxon>
        <taxon>Bacillati</taxon>
        <taxon>Actinomycetota</taxon>
        <taxon>Actinomycetes</taxon>
        <taxon>Micromonosporales</taxon>
        <taxon>Micromonosporaceae</taxon>
        <taxon>Actinoplanes</taxon>
    </lineage>
</organism>
<keyword evidence="2" id="KW-1185">Reference proteome</keyword>
<sequence length="55" mass="6101">MADDKKAEAATQADRFGALLGRVRPEDYVETVETRRHDGVTALDPEQEKWNKAGG</sequence>
<evidence type="ECO:0000313" key="2">
    <source>
        <dbReference type="Proteomes" id="UP001597183"/>
    </source>
</evidence>
<dbReference type="EMBL" id="JBHTMK010000040">
    <property type="protein sequence ID" value="MFD1369814.1"/>
    <property type="molecule type" value="Genomic_DNA"/>
</dbReference>
<evidence type="ECO:0000313" key="1">
    <source>
        <dbReference type="EMBL" id="MFD1369814.1"/>
    </source>
</evidence>
<reference evidence="2" key="1">
    <citation type="journal article" date="2019" name="Int. J. Syst. Evol. Microbiol.">
        <title>The Global Catalogue of Microorganisms (GCM) 10K type strain sequencing project: providing services to taxonomists for standard genome sequencing and annotation.</title>
        <authorList>
            <consortium name="The Broad Institute Genomics Platform"/>
            <consortium name="The Broad Institute Genome Sequencing Center for Infectious Disease"/>
            <person name="Wu L."/>
            <person name="Ma J."/>
        </authorList>
    </citation>
    <scope>NUCLEOTIDE SEQUENCE [LARGE SCALE GENOMIC DNA]</scope>
    <source>
        <strain evidence="2">CCM 7526</strain>
    </source>
</reference>
<comment type="caution">
    <text evidence="1">The sequence shown here is derived from an EMBL/GenBank/DDBJ whole genome shotgun (WGS) entry which is preliminary data.</text>
</comment>
<proteinExistence type="predicted"/>
<name>A0ABW4AGT3_9ACTN</name>
<dbReference type="RefSeq" id="WP_317792035.1">
    <property type="nucleotide sequence ID" value="NZ_AP028461.1"/>
</dbReference>
<accession>A0ABW4AGT3</accession>
<gene>
    <name evidence="1" type="ORF">ACFQ5G_31125</name>
</gene>
<protein>
    <recommendedName>
        <fullName evidence="3">Antitoxin</fullName>
    </recommendedName>
</protein>
<evidence type="ECO:0008006" key="3">
    <source>
        <dbReference type="Google" id="ProtNLM"/>
    </source>
</evidence>